<dbReference type="SUPFAM" id="SSF51905">
    <property type="entry name" value="FAD/NAD(P)-binding domain"/>
    <property type="match status" value="1"/>
</dbReference>
<evidence type="ECO:0000259" key="5">
    <source>
        <dbReference type="Pfam" id="PF01494"/>
    </source>
</evidence>
<evidence type="ECO:0000256" key="2">
    <source>
        <dbReference type="ARBA" id="ARBA00022630"/>
    </source>
</evidence>
<keyword evidence="2" id="KW-0285">Flavoprotein</keyword>
<dbReference type="OrthoDB" id="2690153at2759"/>
<organism evidence="6 7">
    <name type="scientific">Pyrrhoderma noxium</name>
    <dbReference type="NCBI Taxonomy" id="2282107"/>
    <lineage>
        <taxon>Eukaryota</taxon>
        <taxon>Fungi</taxon>
        <taxon>Dikarya</taxon>
        <taxon>Basidiomycota</taxon>
        <taxon>Agaricomycotina</taxon>
        <taxon>Agaricomycetes</taxon>
        <taxon>Hymenochaetales</taxon>
        <taxon>Hymenochaetaceae</taxon>
        <taxon>Pyrrhoderma</taxon>
    </lineage>
</organism>
<evidence type="ECO:0000313" key="7">
    <source>
        <dbReference type="Proteomes" id="UP000217199"/>
    </source>
</evidence>
<evidence type="ECO:0000256" key="3">
    <source>
        <dbReference type="ARBA" id="ARBA00022827"/>
    </source>
</evidence>
<evidence type="ECO:0000256" key="1">
    <source>
        <dbReference type="ARBA" id="ARBA00001974"/>
    </source>
</evidence>
<dbReference type="Pfam" id="PF01494">
    <property type="entry name" value="FAD_binding_3"/>
    <property type="match status" value="1"/>
</dbReference>
<dbReference type="InterPro" id="IPR002938">
    <property type="entry name" value="FAD-bd"/>
</dbReference>
<dbReference type="AlphaFoldDB" id="A0A286ULC6"/>
<dbReference type="InterPro" id="IPR036188">
    <property type="entry name" value="FAD/NAD-bd_sf"/>
</dbReference>
<accession>A0A286ULC6</accession>
<dbReference type="InterPro" id="IPR050641">
    <property type="entry name" value="RIFMO-like"/>
</dbReference>
<evidence type="ECO:0000256" key="4">
    <source>
        <dbReference type="ARBA" id="ARBA00023002"/>
    </source>
</evidence>
<dbReference type="PANTHER" id="PTHR43004:SF19">
    <property type="entry name" value="BINDING MONOOXYGENASE, PUTATIVE (JCVI)-RELATED"/>
    <property type="match status" value="1"/>
</dbReference>
<sequence>MSDSQVLIVGSGPSGLALALAMIRNGVKARVIEKDAEHHIGERGPGVMPRTLEIEHFLGIKDKVVAAGVSWPRRHFYDPSNPKQASRTIEMLEKVDPTPAFPITKGVMLGQYRHQAIFRSEIEKLGGSIELGTSLINFTQDDEGVAAEITKCVDGVERKEVSRFKYIIGADGGRSTVRKILGVDFVGTTEDSARVYIVDAAIQGFDEAPKVTGDFFEFKSGTEVVALRGTGIPNKFQILFVVSEAKLLELAGNRSVEAIQAEITRITGRVDIIITNITWQGSWRPNLRIASNFKKGNVFLIGDAAHTHSPTGGQGLNSSIQDSFNLGWKLSLAQKGYASEILLDSYEVERIPVISEMLQITTDIYKKQIQDVKHLEQMDILKASPEADPHFRSRKLFQLTVNYRWSPIVYDERFKDTGNRVAINAYGSDDQEVRAGDRAPDAPELIQLTSSTTEHSVSCLFDLFLPQKHTILLFSPSLSEEKIPALLVPLQKLEKNLFQVAIILNSESIIDDSISLHHTVFKDAGGHAFSGYGIKDIREEPLAVVVRPDAMIGAFIRSASGLEEYLSNVFHFTELK</sequence>
<proteinExistence type="predicted"/>
<keyword evidence="7" id="KW-1185">Reference proteome</keyword>
<reference evidence="6 7" key="1">
    <citation type="journal article" date="2017" name="Mol. Ecol.">
        <title>Comparative and population genomic landscape of Phellinus noxius: A hypervariable fungus causing root rot in trees.</title>
        <authorList>
            <person name="Chung C.L."/>
            <person name="Lee T.J."/>
            <person name="Akiba M."/>
            <person name="Lee H.H."/>
            <person name="Kuo T.H."/>
            <person name="Liu D."/>
            <person name="Ke H.M."/>
            <person name="Yokoi T."/>
            <person name="Roa M.B."/>
            <person name="Lu M.J."/>
            <person name="Chang Y.Y."/>
            <person name="Ann P.J."/>
            <person name="Tsai J.N."/>
            <person name="Chen C.Y."/>
            <person name="Tzean S.S."/>
            <person name="Ota Y."/>
            <person name="Hattori T."/>
            <person name="Sahashi N."/>
            <person name="Liou R.F."/>
            <person name="Kikuchi T."/>
            <person name="Tsai I.J."/>
        </authorList>
    </citation>
    <scope>NUCLEOTIDE SEQUENCE [LARGE SCALE GENOMIC DNA]</scope>
    <source>
        <strain evidence="6 7">FFPRI411160</strain>
    </source>
</reference>
<dbReference type="Gene3D" id="3.50.50.60">
    <property type="entry name" value="FAD/NAD(P)-binding domain"/>
    <property type="match status" value="1"/>
</dbReference>
<gene>
    <name evidence="6" type="ORF">PNOK_0518900</name>
</gene>
<dbReference type="InParanoid" id="A0A286ULC6"/>
<name>A0A286ULC6_9AGAM</name>
<dbReference type="GO" id="GO:0071949">
    <property type="term" value="F:FAD binding"/>
    <property type="evidence" value="ECO:0007669"/>
    <property type="project" value="InterPro"/>
</dbReference>
<keyword evidence="3" id="KW-0274">FAD</keyword>
<dbReference type="Proteomes" id="UP000217199">
    <property type="component" value="Unassembled WGS sequence"/>
</dbReference>
<comment type="cofactor">
    <cofactor evidence="1">
        <name>FAD</name>
        <dbReference type="ChEBI" id="CHEBI:57692"/>
    </cofactor>
</comment>
<comment type="caution">
    <text evidence="6">The sequence shown here is derived from an EMBL/GenBank/DDBJ whole genome shotgun (WGS) entry which is preliminary data.</text>
</comment>
<dbReference type="PANTHER" id="PTHR43004">
    <property type="entry name" value="TRK SYSTEM POTASSIUM UPTAKE PROTEIN"/>
    <property type="match status" value="1"/>
</dbReference>
<dbReference type="EMBL" id="NBII01000004">
    <property type="protein sequence ID" value="PAV20255.1"/>
    <property type="molecule type" value="Genomic_DNA"/>
</dbReference>
<dbReference type="PRINTS" id="PR00420">
    <property type="entry name" value="RNGMNOXGNASE"/>
</dbReference>
<dbReference type="STRING" id="2282107.A0A286ULC6"/>
<dbReference type="Gene3D" id="3.30.70.2450">
    <property type="match status" value="1"/>
</dbReference>
<feature type="domain" description="FAD-binding" evidence="5">
    <location>
        <begin position="4"/>
        <end position="359"/>
    </location>
</feature>
<keyword evidence="4" id="KW-0560">Oxidoreductase</keyword>
<evidence type="ECO:0000313" key="6">
    <source>
        <dbReference type="EMBL" id="PAV20255.1"/>
    </source>
</evidence>
<protein>
    <recommendedName>
        <fullName evidence="5">FAD-binding domain-containing protein</fullName>
    </recommendedName>
</protein>
<dbReference type="GO" id="GO:0016709">
    <property type="term" value="F:oxidoreductase activity, acting on paired donors, with incorporation or reduction of molecular oxygen, NAD(P)H as one donor, and incorporation of one atom of oxygen"/>
    <property type="evidence" value="ECO:0007669"/>
    <property type="project" value="UniProtKB-ARBA"/>
</dbReference>